<evidence type="ECO:0000256" key="2">
    <source>
        <dbReference type="SAM" id="Phobius"/>
    </source>
</evidence>
<feature type="region of interest" description="Disordered" evidence="1">
    <location>
        <begin position="1"/>
        <end position="21"/>
    </location>
</feature>
<keyword evidence="2" id="KW-0812">Transmembrane</keyword>
<keyword evidence="2" id="KW-1133">Transmembrane helix</keyword>
<evidence type="ECO:0000313" key="3">
    <source>
        <dbReference type="EMBL" id="MBK7954090.1"/>
    </source>
</evidence>
<organism evidence="3 4">
    <name type="scientific">Candidatus Accumulibacter affinis</name>
    <dbReference type="NCBI Taxonomy" id="2954384"/>
    <lineage>
        <taxon>Bacteria</taxon>
        <taxon>Pseudomonadati</taxon>
        <taxon>Pseudomonadota</taxon>
        <taxon>Betaproteobacteria</taxon>
        <taxon>Candidatus Accumulibacter</taxon>
    </lineage>
</organism>
<name>A0A935T6W1_9PROT</name>
<reference evidence="3 4" key="1">
    <citation type="submission" date="2020-10" db="EMBL/GenBank/DDBJ databases">
        <title>Connecting structure to function with the recovery of over 1000 high-quality activated sludge metagenome-assembled genomes encoding full-length rRNA genes using long-read sequencing.</title>
        <authorList>
            <person name="Singleton C.M."/>
            <person name="Petriglieri F."/>
            <person name="Kristensen J.M."/>
            <person name="Kirkegaard R.H."/>
            <person name="Michaelsen T.Y."/>
            <person name="Andersen M.H."/>
            <person name="Karst S.M."/>
            <person name="Dueholm M.S."/>
            <person name="Nielsen P.H."/>
            <person name="Albertsen M."/>
        </authorList>
    </citation>
    <scope>NUCLEOTIDE SEQUENCE [LARGE SCALE GENOMIC DNA]</scope>
    <source>
        <strain evidence="3">Fred_18-Q3-R57-64_BAT3C.720</strain>
    </source>
</reference>
<dbReference type="Proteomes" id="UP000706151">
    <property type="component" value="Unassembled WGS sequence"/>
</dbReference>
<feature type="transmembrane region" description="Helical" evidence="2">
    <location>
        <begin position="176"/>
        <end position="199"/>
    </location>
</feature>
<feature type="transmembrane region" description="Helical" evidence="2">
    <location>
        <begin position="317"/>
        <end position="335"/>
    </location>
</feature>
<sequence length="436" mass="48132">MEHHDRKLASPKAQQDRLPPSHLYRGELGEELLILSNSEIRIAEQAVQPGVVVTTDGPVSVRPGDLIVSMPAGERFPILEPIYFGTYEVLSKVGNWFVGRRLLHPRRAWPIESAGAELDYGAGRGWVSGARGDWIYQSDDDDFGLINSNASSQSYVVIGKASELGSAGSSVQRFNLYTSVVALLPPILTGLALLALHWYGNHPALAKALLALEALLLVLGVWGAWYMRTRRWSLRVAIMSADAIARKYQIAAQALGVTASEFFPMMALWRAAQNEGTQAPPLSRKSVATLKKLIDESYQHILVDLEHHHRLERHADALSWFAAAVVLFCLGMVAFADQHSYKLIAIWLPSVVGAAHAWTWRRQSLGRVNAASEMLKELRFIKTRLVSLTSDASLDQPEGTSRPETLAVIRMLCHAIAQHSQRELRFTAAETAGIPV</sequence>
<feature type="transmembrane region" description="Helical" evidence="2">
    <location>
        <begin position="341"/>
        <end position="360"/>
    </location>
</feature>
<feature type="transmembrane region" description="Helical" evidence="2">
    <location>
        <begin position="205"/>
        <end position="225"/>
    </location>
</feature>
<gene>
    <name evidence="3" type="ORF">IPK02_09115</name>
</gene>
<dbReference type="AlphaFoldDB" id="A0A935T6W1"/>
<protein>
    <submittedName>
        <fullName evidence="3">Uncharacterized protein</fullName>
    </submittedName>
</protein>
<proteinExistence type="predicted"/>
<keyword evidence="2" id="KW-0472">Membrane</keyword>
<accession>A0A935T6W1</accession>
<evidence type="ECO:0000313" key="4">
    <source>
        <dbReference type="Proteomes" id="UP000706151"/>
    </source>
</evidence>
<dbReference type="EMBL" id="JADJOT010000008">
    <property type="protein sequence ID" value="MBK7954090.1"/>
    <property type="molecule type" value="Genomic_DNA"/>
</dbReference>
<comment type="caution">
    <text evidence="3">The sequence shown here is derived from an EMBL/GenBank/DDBJ whole genome shotgun (WGS) entry which is preliminary data.</text>
</comment>
<evidence type="ECO:0000256" key="1">
    <source>
        <dbReference type="SAM" id="MobiDB-lite"/>
    </source>
</evidence>